<keyword evidence="3" id="KW-1185">Reference proteome</keyword>
<evidence type="ECO:0000313" key="2">
    <source>
        <dbReference type="EMBL" id="RMH93763.1"/>
    </source>
</evidence>
<sequence>MSPRALAMLLTTAMCFGVAPSVSLADSRGEVAAQADGLLRAASDDSLERLFASVHALSRHPDDAARVCRALASVSRASADTWLRLARTLSDDNRRALASALGEVAMSGWQSAPRPFDEPRARQWLRQAGVRAAMLNDGFVAGLSGAEGDTGQEALRCRSLGWLLDALATQPREARAAVTRLLLRDGLASVLNVAGSASRAAARVRCDARVHGTRCDDSWHVDADGARFAGSSGNQDQAPLISFGWRVRVSANMPIDKSPFQTTDASIEP</sequence>
<proteinExistence type="predicted"/>
<dbReference type="RefSeq" id="WP_122100806.1">
    <property type="nucleotide sequence ID" value="NZ_RFLY01000004.1"/>
</dbReference>
<dbReference type="Proteomes" id="UP000275012">
    <property type="component" value="Unassembled WGS sequence"/>
</dbReference>
<accession>A0A3M2I0R6</accession>
<dbReference type="OrthoDB" id="5973914at2"/>
<dbReference type="AlphaFoldDB" id="A0A3M2I0R6"/>
<feature type="chain" id="PRO_5018154440" evidence="1">
    <location>
        <begin position="25"/>
        <end position="269"/>
    </location>
</feature>
<dbReference type="EMBL" id="RFLY01000004">
    <property type="protein sequence ID" value="RMH93763.1"/>
    <property type="molecule type" value="Genomic_DNA"/>
</dbReference>
<reference evidence="2 3" key="1">
    <citation type="submission" date="2018-10" db="EMBL/GenBank/DDBJ databases">
        <title>Proposal of Lysobacter pythonis sp. nov. isolated from royal pythons (Python regius).</title>
        <authorList>
            <person name="Hans-Juergen B."/>
            <person name="Huptas C."/>
            <person name="Sandra B."/>
            <person name="Igor L."/>
            <person name="Joachim S."/>
            <person name="Siegfried S."/>
            <person name="Mareike W."/>
            <person name="Peter K."/>
        </authorList>
    </citation>
    <scope>NUCLEOTIDE SEQUENCE [LARGE SCALE GENOMIC DNA]</scope>
    <source>
        <strain evidence="2 3">4284/11</strain>
    </source>
</reference>
<organism evidence="2 3">
    <name type="scientific">Solilutibacter pythonis</name>
    <dbReference type="NCBI Taxonomy" id="2483112"/>
    <lineage>
        <taxon>Bacteria</taxon>
        <taxon>Pseudomonadati</taxon>
        <taxon>Pseudomonadota</taxon>
        <taxon>Gammaproteobacteria</taxon>
        <taxon>Lysobacterales</taxon>
        <taxon>Lysobacteraceae</taxon>
        <taxon>Solilutibacter</taxon>
    </lineage>
</organism>
<evidence type="ECO:0000313" key="3">
    <source>
        <dbReference type="Proteomes" id="UP000275012"/>
    </source>
</evidence>
<gene>
    <name evidence="2" type="ORF">EBB59_03700</name>
</gene>
<comment type="caution">
    <text evidence="2">The sequence shown here is derived from an EMBL/GenBank/DDBJ whole genome shotgun (WGS) entry which is preliminary data.</text>
</comment>
<evidence type="ECO:0000256" key="1">
    <source>
        <dbReference type="SAM" id="SignalP"/>
    </source>
</evidence>
<protein>
    <submittedName>
        <fullName evidence="2">Uncharacterized protein</fullName>
    </submittedName>
</protein>
<name>A0A3M2I0R6_9GAMM</name>
<keyword evidence="1" id="KW-0732">Signal</keyword>
<feature type="signal peptide" evidence="1">
    <location>
        <begin position="1"/>
        <end position="24"/>
    </location>
</feature>